<evidence type="ECO:0000313" key="3">
    <source>
        <dbReference type="EMBL" id="KAJ3588626.1"/>
    </source>
</evidence>
<keyword evidence="2" id="KW-1133">Transmembrane helix</keyword>
<protein>
    <submittedName>
        <fullName evidence="3">Uncharacterized protein</fullName>
    </submittedName>
</protein>
<name>A0A9Q0I9J4_9TELE</name>
<dbReference type="EMBL" id="JANIIK010000115">
    <property type="protein sequence ID" value="KAJ3588626.1"/>
    <property type="molecule type" value="Genomic_DNA"/>
</dbReference>
<dbReference type="AlphaFoldDB" id="A0A9Q0I9J4"/>
<comment type="caution">
    <text evidence="3">The sequence shown here is derived from an EMBL/GenBank/DDBJ whole genome shotgun (WGS) entry which is preliminary data.</text>
</comment>
<gene>
    <name evidence="3" type="ORF">NHX12_009480</name>
</gene>
<sequence>MRETRKVSLPGHSSNGRSSRRSASGESSAKQNKQNKQKKKQQQRQWRIAALAAYVCLYFDSNLSLTLYVLTADPCGSKLKGEAGGEAGVQQHCPVPPLLPSLHQYSCQYSSEKEQS</sequence>
<proteinExistence type="predicted"/>
<feature type="transmembrane region" description="Helical" evidence="2">
    <location>
        <begin position="48"/>
        <end position="70"/>
    </location>
</feature>
<keyword evidence="2" id="KW-0472">Membrane</keyword>
<dbReference type="Proteomes" id="UP001148018">
    <property type="component" value="Unassembled WGS sequence"/>
</dbReference>
<accession>A0A9Q0I9J4</accession>
<reference evidence="3" key="1">
    <citation type="submission" date="2022-07" db="EMBL/GenBank/DDBJ databases">
        <title>Chromosome-level genome of Muraenolepis orangiensis.</title>
        <authorList>
            <person name="Kim J."/>
        </authorList>
    </citation>
    <scope>NUCLEOTIDE SEQUENCE</scope>
    <source>
        <strain evidence="3">KU_S4_2022</strain>
        <tissue evidence="3">Muscle</tissue>
    </source>
</reference>
<keyword evidence="2" id="KW-0812">Transmembrane</keyword>
<evidence type="ECO:0000313" key="4">
    <source>
        <dbReference type="Proteomes" id="UP001148018"/>
    </source>
</evidence>
<evidence type="ECO:0000256" key="1">
    <source>
        <dbReference type="SAM" id="MobiDB-lite"/>
    </source>
</evidence>
<feature type="region of interest" description="Disordered" evidence="1">
    <location>
        <begin position="1"/>
        <end position="42"/>
    </location>
</feature>
<organism evidence="3 4">
    <name type="scientific">Muraenolepis orangiensis</name>
    <name type="common">Patagonian moray cod</name>
    <dbReference type="NCBI Taxonomy" id="630683"/>
    <lineage>
        <taxon>Eukaryota</taxon>
        <taxon>Metazoa</taxon>
        <taxon>Chordata</taxon>
        <taxon>Craniata</taxon>
        <taxon>Vertebrata</taxon>
        <taxon>Euteleostomi</taxon>
        <taxon>Actinopterygii</taxon>
        <taxon>Neopterygii</taxon>
        <taxon>Teleostei</taxon>
        <taxon>Neoteleostei</taxon>
        <taxon>Acanthomorphata</taxon>
        <taxon>Zeiogadaria</taxon>
        <taxon>Gadariae</taxon>
        <taxon>Gadiformes</taxon>
        <taxon>Muraenolepidoidei</taxon>
        <taxon>Muraenolepididae</taxon>
        <taxon>Muraenolepis</taxon>
    </lineage>
</organism>
<feature type="compositionally biased region" description="Low complexity" evidence="1">
    <location>
        <begin position="11"/>
        <end position="32"/>
    </location>
</feature>
<feature type="compositionally biased region" description="Basic residues" evidence="1">
    <location>
        <begin position="33"/>
        <end position="42"/>
    </location>
</feature>
<keyword evidence="4" id="KW-1185">Reference proteome</keyword>
<evidence type="ECO:0000256" key="2">
    <source>
        <dbReference type="SAM" id="Phobius"/>
    </source>
</evidence>